<name>A0ACB9GLA7_9ASTR</name>
<accession>A0ACB9GLA7</accession>
<dbReference type="EMBL" id="CM042031">
    <property type="protein sequence ID" value="KAI3783776.1"/>
    <property type="molecule type" value="Genomic_DNA"/>
</dbReference>
<dbReference type="Proteomes" id="UP001056120">
    <property type="component" value="Linkage Group LG14"/>
</dbReference>
<evidence type="ECO:0000313" key="2">
    <source>
        <dbReference type="Proteomes" id="UP001056120"/>
    </source>
</evidence>
<gene>
    <name evidence="1" type="ORF">L1987_42862</name>
</gene>
<proteinExistence type="predicted"/>
<reference evidence="2" key="1">
    <citation type="journal article" date="2022" name="Mol. Ecol. Resour.">
        <title>The genomes of chicory, endive, great burdock and yacon provide insights into Asteraceae palaeo-polyploidization history and plant inulin production.</title>
        <authorList>
            <person name="Fan W."/>
            <person name="Wang S."/>
            <person name="Wang H."/>
            <person name="Wang A."/>
            <person name="Jiang F."/>
            <person name="Liu H."/>
            <person name="Zhao H."/>
            <person name="Xu D."/>
            <person name="Zhang Y."/>
        </authorList>
    </citation>
    <scope>NUCLEOTIDE SEQUENCE [LARGE SCALE GENOMIC DNA]</scope>
    <source>
        <strain evidence="2">cv. Yunnan</strain>
    </source>
</reference>
<protein>
    <submittedName>
        <fullName evidence="1">Uncharacterized protein</fullName>
    </submittedName>
</protein>
<organism evidence="1 2">
    <name type="scientific">Smallanthus sonchifolius</name>
    <dbReference type="NCBI Taxonomy" id="185202"/>
    <lineage>
        <taxon>Eukaryota</taxon>
        <taxon>Viridiplantae</taxon>
        <taxon>Streptophyta</taxon>
        <taxon>Embryophyta</taxon>
        <taxon>Tracheophyta</taxon>
        <taxon>Spermatophyta</taxon>
        <taxon>Magnoliopsida</taxon>
        <taxon>eudicotyledons</taxon>
        <taxon>Gunneridae</taxon>
        <taxon>Pentapetalae</taxon>
        <taxon>asterids</taxon>
        <taxon>campanulids</taxon>
        <taxon>Asterales</taxon>
        <taxon>Asteraceae</taxon>
        <taxon>Asteroideae</taxon>
        <taxon>Heliantheae alliance</taxon>
        <taxon>Millerieae</taxon>
        <taxon>Smallanthus</taxon>
    </lineage>
</organism>
<reference evidence="1 2" key="2">
    <citation type="journal article" date="2022" name="Mol. Ecol. Resour.">
        <title>The genomes of chicory, endive, great burdock and yacon provide insights into Asteraceae paleo-polyploidization history and plant inulin production.</title>
        <authorList>
            <person name="Fan W."/>
            <person name="Wang S."/>
            <person name="Wang H."/>
            <person name="Wang A."/>
            <person name="Jiang F."/>
            <person name="Liu H."/>
            <person name="Zhao H."/>
            <person name="Xu D."/>
            <person name="Zhang Y."/>
        </authorList>
    </citation>
    <scope>NUCLEOTIDE SEQUENCE [LARGE SCALE GENOMIC DNA]</scope>
    <source>
        <strain evidence="2">cv. Yunnan</strain>
        <tissue evidence="1">Leaves</tissue>
    </source>
</reference>
<sequence length="483" mass="52347">MSCNATIPHNEEKYRSSAIKLKISKQISSVTQITCSNGDGESESEFVHHNHRYIPNEIICGEDEKQVLIRKILMVLISSHIGSAMAAEIAREIGLDLGLEVQHYMEQFYALPKPNVSLYRAAANAAGRPLANLVELNVSRYRYVAVVELPQVQFSENEIEWTVNHDSEVTIEGQISLAAIFADKPMTSNRRNRVQLCPTEPWAISFYLPGPVDWWTASVVFTSDNLMEIMVLKRNTDAETSALGSRAFVPEAETSAFGACDFVPETETSAAGSRAFVPVADTSAPDLTAFFTVVDTSVAGSMRFVQMTDILSAGSTDFAPVAETSAVSSTTFVPSAVDSTAFMPAAETSSSGSTSFVPAGGTSASGSTTFVPAAETSAADSTAFVPMAETLATDSIAFVSVADLGSSPELEVDTLLTPSEIMHMVDGWFKYKVYPEKAKGHTTKSKGPQIQLPAVREREPLSFQRVEQRARLPTNRLQEAREL</sequence>
<comment type="caution">
    <text evidence="1">The sequence shown here is derived from an EMBL/GenBank/DDBJ whole genome shotgun (WGS) entry which is preliminary data.</text>
</comment>
<evidence type="ECO:0000313" key="1">
    <source>
        <dbReference type="EMBL" id="KAI3783776.1"/>
    </source>
</evidence>
<keyword evidence="2" id="KW-1185">Reference proteome</keyword>